<dbReference type="EMBL" id="KV419404">
    <property type="protein sequence ID" value="KZS94539.1"/>
    <property type="molecule type" value="Genomic_DNA"/>
</dbReference>
<feature type="region of interest" description="Disordered" evidence="1">
    <location>
        <begin position="281"/>
        <end position="319"/>
    </location>
</feature>
<evidence type="ECO:0000259" key="2">
    <source>
        <dbReference type="PROSITE" id="PS51140"/>
    </source>
</evidence>
<dbReference type="STRING" id="1314777.A0A164VWS0"/>
<proteinExistence type="predicted"/>
<dbReference type="InterPro" id="IPR003123">
    <property type="entry name" value="VPS9"/>
</dbReference>
<feature type="region of interest" description="Disordered" evidence="1">
    <location>
        <begin position="1"/>
        <end position="24"/>
    </location>
</feature>
<feature type="domain" description="VPS9" evidence="3">
    <location>
        <begin position="128"/>
        <end position="264"/>
    </location>
</feature>
<dbReference type="InterPro" id="IPR045046">
    <property type="entry name" value="Vps9-like"/>
</dbReference>
<dbReference type="SUPFAM" id="SSF46934">
    <property type="entry name" value="UBA-like"/>
    <property type="match status" value="1"/>
</dbReference>
<sequence>MSQDGIEPSATVLRTSSSSSQSSSFDFSKFLDQMKSKGAEPIAKYLRSFLSNFSKKAFSVNDQIKVIQDFLGFISVRMRECEVWSRASESEFENATEAMEKLVMNRLYDLTFSPSIAQTNRPLTTDDIEKDNILSQRIRFLSWIREEHLDIPPRQDGFLDFAKSELLKINHYKAPRDKLICILNACKVIFGLIRHSHSDESADTFMPLLIFLVIQSNPDHLISNVEYIQRFRSPAKLKSEAGYYLSSLMAAVSFIETLDHTCLANITPEEFEHNVEEAIKALPPPSPNETTGPTITVTQEKDPEAETIPPHAGEESAQPLSMASPDLDFTSMQPFSHPSAPNFNPLSLAEDTKSFFRRTGDSISKPLGAIGKIISTAVEGKESSDNGENPNGYPRLPGPFSPLALRQSSRSSSPSHPPPDGLNYVPYKSRLRPDTPQSSSDAGAEQSPDARPTLAPRVQTLLDSRGPSRASSPLLDLSELSESIATIDARTAEQGTAAMNTLRQIFPTLETDVLQLVLEASDGDVGMSIDRLLEMSGG</sequence>
<keyword evidence="5" id="KW-1185">Reference proteome</keyword>
<dbReference type="PANTHER" id="PTHR23101:SF25">
    <property type="entry name" value="GTPASE-ACTIVATING PROTEIN AND VPS9 DOMAIN-CONTAINING PROTEIN 1"/>
    <property type="match status" value="1"/>
</dbReference>
<evidence type="ECO:0008006" key="6">
    <source>
        <dbReference type="Google" id="ProtNLM"/>
    </source>
</evidence>
<dbReference type="PROSITE" id="PS51205">
    <property type="entry name" value="VPS9"/>
    <property type="match status" value="1"/>
</dbReference>
<dbReference type="PANTHER" id="PTHR23101">
    <property type="entry name" value="RAB GDP/GTP EXCHANGE FACTOR"/>
    <property type="match status" value="1"/>
</dbReference>
<feature type="compositionally biased region" description="Polar residues" evidence="1">
    <location>
        <begin position="288"/>
        <end position="298"/>
    </location>
</feature>
<evidence type="ECO:0000313" key="5">
    <source>
        <dbReference type="Proteomes" id="UP000076722"/>
    </source>
</evidence>
<dbReference type="InterPro" id="IPR041545">
    <property type="entry name" value="DUF5601"/>
</dbReference>
<feature type="domain" description="CUE" evidence="2">
    <location>
        <begin position="494"/>
        <end position="537"/>
    </location>
</feature>
<dbReference type="GO" id="GO:0016192">
    <property type="term" value="P:vesicle-mediated transport"/>
    <property type="evidence" value="ECO:0007669"/>
    <property type="project" value="InterPro"/>
</dbReference>
<name>A0A164VWS0_9AGAM</name>
<reference evidence="4 5" key="1">
    <citation type="journal article" date="2016" name="Mol. Biol. Evol.">
        <title>Comparative Genomics of Early-Diverging Mushroom-Forming Fungi Provides Insights into the Origins of Lignocellulose Decay Capabilities.</title>
        <authorList>
            <person name="Nagy L.G."/>
            <person name="Riley R."/>
            <person name="Tritt A."/>
            <person name="Adam C."/>
            <person name="Daum C."/>
            <person name="Floudas D."/>
            <person name="Sun H."/>
            <person name="Yadav J.S."/>
            <person name="Pangilinan J."/>
            <person name="Larsson K.H."/>
            <person name="Matsuura K."/>
            <person name="Barry K."/>
            <person name="Labutti K."/>
            <person name="Kuo R."/>
            <person name="Ohm R.A."/>
            <person name="Bhattacharya S.S."/>
            <person name="Shirouzu T."/>
            <person name="Yoshinaga Y."/>
            <person name="Martin F.M."/>
            <person name="Grigoriev I.V."/>
            <person name="Hibbett D.S."/>
        </authorList>
    </citation>
    <scope>NUCLEOTIDE SEQUENCE [LARGE SCALE GENOMIC DNA]</scope>
    <source>
        <strain evidence="4 5">HHB9708</strain>
    </source>
</reference>
<dbReference type="OrthoDB" id="300289at2759"/>
<dbReference type="Proteomes" id="UP000076722">
    <property type="component" value="Unassembled WGS sequence"/>
</dbReference>
<gene>
    <name evidence="4" type="ORF">SISNIDRAFT_409710</name>
</gene>
<dbReference type="Gene3D" id="1.20.1050.80">
    <property type="entry name" value="VPS9 domain"/>
    <property type="match status" value="1"/>
</dbReference>
<dbReference type="SMART" id="SM00167">
    <property type="entry name" value="VPS9"/>
    <property type="match status" value="1"/>
</dbReference>
<organism evidence="4 5">
    <name type="scientific">Sistotremastrum niveocremeum HHB9708</name>
    <dbReference type="NCBI Taxonomy" id="1314777"/>
    <lineage>
        <taxon>Eukaryota</taxon>
        <taxon>Fungi</taxon>
        <taxon>Dikarya</taxon>
        <taxon>Basidiomycota</taxon>
        <taxon>Agaricomycotina</taxon>
        <taxon>Agaricomycetes</taxon>
        <taxon>Sistotremastrales</taxon>
        <taxon>Sistotremastraceae</taxon>
        <taxon>Sertulicium</taxon>
        <taxon>Sertulicium niveocremeum</taxon>
    </lineage>
</organism>
<dbReference type="GO" id="GO:0005085">
    <property type="term" value="F:guanyl-nucleotide exchange factor activity"/>
    <property type="evidence" value="ECO:0007669"/>
    <property type="project" value="InterPro"/>
</dbReference>
<evidence type="ECO:0000256" key="1">
    <source>
        <dbReference type="SAM" id="MobiDB-lite"/>
    </source>
</evidence>
<feature type="region of interest" description="Disordered" evidence="1">
    <location>
        <begin position="379"/>
        <end position="453"/>
    </location>
</feature>
<dbReference type="InterPro" id="IPR037191">
    <property type="entry name" value="VPS9_dom_sf"/>
</dbReference>
<protein>
    <recommendedName>
        <fullName evidence="6">VPS9 domain-containing protein</fullName>
    </recommendedName>
</protein>
<dbReference type="Pfam" id="PF02845">
    <property type="entry name" value="CUE"/>
    <property type="match status" value="1"/>
</dbReference>
<dbReference type="SUPFAM" id="SSF109993">
    <property type="entry name" value="VPS9 domain"/>
    <property type="match status" value="1"/>
</dbReference>
<dbReference type="InterPro" id="IPR009060">
    <property type="entry name" value="UBA-like_sf"/>
</dbReference>
<dbReference type="GO" id="GO:0005829">
    <property type="term" value="C:cytosol"/>
    <property type="evidence" value="ECO:0007669"/>
    <property type="project" value="TreeGrafter"/>
</dbReference>
<dbReference type="Pfam" id="PF18151">
    <property type="entry name" value="DUF5601"/>
    <property type="match status" value="1"/>
</dbReference>
<dbReference type="Pfam" id="PF02204">
    <property type="entry name" value="VPS9"/>
    <property type="match status" value="1"/>
</dbReference>
<dbReference type="PROSITE" id="PS51140">
    <property type="entry name" value="CUE"/>
    <property type="match status" value="1"/>
</dbReference>
<dbReference type="GO" id="GO:0031267">
    <property type="term" value="F:small GTPase binding"/>
    <property type="evidence" value="ECO:0007669"/>
    <property type="project" value="TreeGrafter"/>
</dbReference>
<dbReference type="GO" id="GO:0030139">
    <property type="term" value="C:endocytic vesicle"/>
    <property type="evidence" value="ECO:0007669"/>
    <property type="project" value="TreeGrafter"/>
</dbReference>
<accession>A0A164VWS0</accession>
<feature type="compositionally biased region" description="Low complexity" evidence="1">
    <location>
        <begin position="401"/>
        <end position="414"/>
    </location>
</feature>
<dbReference type="SMART" id="SM00546">
    <property type="entry name" value="CUE"/>
    <property type="match status" value="1"/>
</dbReference>
<dbReference type="InterPro" id="IPR003892">
    <property type="entry name" value="CUE"/>
</dbReference>
<dbReference type="Gene3D" id="1.10.246.120">
    <property type="match status" value="1"/>
</dbReference>
<dbReference type="Gene3D" id="1.10.8.10">
    <property type="entry name" value="DNA helicase RuvA subunit, C-terminal domain"/>
    <property type="match status" value="1"/>
</dbReference>
<dbReference type="GO" id="GO:0043130">
    <property type="term" value="F:ubiquitin binding"/>
    <property type="evidence" value="ECO:0007669"/>
    <property type="project" value="InterPro"/>
</dbReference>
<evidence type="ECO:0000259" key="3">
    <source>
        <dbReference type="PROSITE" id="PS51205"/>
    </source>
</evidence>
<dbReference type="AlphaFoldDB" id="A0A164VWS0"/>
<dbReference type="CDD" id="cd14279">
    <property type="entry name" value="CUE"/>
    <property type="match status" value="1"/>
</dbReference>
<evidence type="ECO:0000313" key="4">
    <source>
        <dbReference type="EMBL" id="KZS94539.1"/>
    </source>
</evidence>